<dbReference type="InterPro" id="IPR016219">
    <property type="entry name" value="Phosphatid-EA_MeTrfase_fun"/>
</dbReference>
<dbReference type="InterPro" id="IPR007318">
    <property type="entry name" value="Phopholipid_MeTrfase"/>
</dbReference>
<protein>
    <recommendedName>
        <fullName evidence="13 14">Phosphatidylethanolamine N-methyltransferase</fullName>
        <shortName evidence="13">PE methyltransferase</shortName>
        <shortName evidence="13 14">PEAMT</shortName>
        <shortName evidence="13">PEMT</shortName>
        <ecNumber evidence="13 14">2.1.1.17</ecNumber>
    </recommendedName>
</protein>
<comment type="catalytic activity">
    <reaction evidence="13 14">
        <text>a 1,2-diacyl-sn-glycero-3-phosphoethanolamine + S-adenosyl-L-methionine = a 1,2-diacyl-sn-glycero-3-phospho-N-methylethanolamine + S-adenosyl-L-homocysteine + H(+)</text>
        <dbReference type="Rhea" id="RHEA:11164"/>
        <dbReference type="ChEBI" id="CHEBI:15378"/>
        <dbReference type="ChEBI" id="CHEBI:57856"/>
        <dbReference type="ChEBI" id="CHEBI:59789"/>
        <dbReference type="ChEBI" id="CHEBI:64573"/>
        <dbReference type="ChEBI" id="CHEBI:64612"/>
        <dbReference type="EC" id="2.1.1.17"/>
    </reaction>
</comment>
<dbReference type="PANTHER" id="PTHR32138">
    <property type="entry name" value="PHOSPHATIDYLETHANOLAMINE N-METHYLTRANSFERASE"/>
    <property type="match status" value="1"/>
</dbReference>
<evidence type="ECO:0000256" key="14">
    <source>
        <dbReference type="RuleBase" id="RU361122"/>
    </source>
</evidence>
<gene>
    <name evidence="16" type="ORF">NA57DRAFT_33519</name>
</gene>
<dbReference type="GO" id="GO:0005789">
    <property type="term" value="C:endoplasmic reticulum membrane"/>
    <property type="evidence" value="ECO:0007669"/>
    <property type="project" value="UniProtKB-SubCell"/>
</dbReference>
<evidence type="ECO:0000256" key="12">
    <source>
        <dbReference type="ARBA" id="ARBA00023264"/>
    </source>
</evidence>
<feature type="compositionally biased region" description="Basic and acidic residues" evidence="15">
    <location>
        <begin position="32"/>
        <end position="42"/>
    </location>
</feature>
<feature type="compositionally biased region" description="Basic and acidic residues" evidence="15">
    <location>
        <begin position="49"/>
        <end position="60"/>
    </location>
</feature>
<feature type="transmembrane region" description="Helical" evidence="13 14">
    <location>
        <begin position="396"/>
        <end position="414"/>
    </location>
</feature>
<dbReference type="OrthoDB" id="4583at2759"/>
<dbReference type="Proteomes" id="UP000799772">
    <property type="component" value="Unassembled WGS sequence"/>
</dbReference>
<evidence type="ECO:0000256" key="11">
    <source>
        <dbReference type="ARBA" id="ARBA00023209"/>
    </source>
</evidence>
<feature type="transmembrane region" description="Helical" evidence="13 14">
    <location>
        <begin position="207"/>
        <end position="228"/>
    </location>
</feature>
<evidence type="ECO:0000256" key="13">
    <source>
        <dbReference type="HAMAP-Rule" id="MF_03217"/>
    </source>
</evidence>
<dbReference type="EC" id="2.1.1.17" evidence="13 14"/>
<feature type="transmembrane region" description="Helical" evidence="13 14">
    <location>
        <begin position="119"/>
        <end position="141"/>
    </location>
</feature>
<comment type="caution">
    <text evidence="16">The sequence shown here is derived from an EMBL/GenBank/DDBJ whole genome shotgun (WGS) entry which is preliminary data.</text>
</comment>
<evidence type="ECO:0000256" key="2">
    <source>
        <dbReference type="ARBA" id="ARBA00022516"/>
    </source>
</evidence>
<keyword evidence="6 13" id="KW-0812">Transmembrane</keyword>
<evidence type="ECO:0000256" key="3">
    <source>
        <dbReference type="ARBA" id="ARBA00022603"/>
    </source>
</evidence>
<keyword evidence="2 13" id="KW-0444">Lipid biosynthesis</keyword>
<dbReference type="GO" id="GO:0006656">
    <property type="term" value="P:phosphatidylcholine biosynthetic process"/>
    <property type="evidence" value="ECO:0007669"/>
    <property type="project" value="UniProtKB-UniRule"/>
</dbReference>
<keyword evidence="9 13" id="KW-0443">Lipid metabolism</keyword>
<comment type="function">
    <text evidence="13 14">Catalyzes the first step of the methylation pathway of phosphatidylcholine biosynthesis, the SAM-dependent methylation of phosphatidylethanolamine (PE) to phosphatidylmonomethylethanolamine (PMME).</text>
</comment>
<feature type="transmembrane region" description="Helical" evidence="13 14">
    <location>
        <begin position="506"/>
        <end position="527"/>
    </location>
</feature>
<dbReference type="AlphaFoldDB" id="A0A9P4IKQ9"/>
<feature type="transmembrane region" description="Helical" evidence="13 14">
    <location>
        <begin position="420"/>
        <end position="444"/>
    </location>
</feature>
<feature type="region of interest" description="Disordered" evidence="15">
    <location>
        <begin position="340"/>
        <end position="375"/>
    </location>
</feature>
<comment type="caution">
    <text evidence="13 14">Lacks conserved residue(s) required for the propagation of feature annotation.</text>
</comment>
<keyword evidence="10 13" id="KW-0472">Membrane</keyword>
<dbReference type="GO" id="GO:0032259">
    <property type="term" value="P:methylation"/>
    <property type="evidence" value="ECO:0007669"/>
    <property type="project" value="UniProtKB-KW"/>
</dbReference>
<keyword evidence="12 13" id="KW-1208">Phospholipid metabolism</keyword>
<keyword evidence="7 13" id="KW-0256">Endoplasmic reticulum</keyword>
<feature type="transmembrane region" description="Helical" evidence="13 14">
    <location>
        <begin position="473"/>
        <end position="494"/>
    </location>
</feature>
<evidence type="ECO:0000256" key="4">
    <source>
        <dbReference type="ARBA" id="ARBA00022679"/>
    </source>
</evidence>
<feature type="transmembrane region" description="Helical" evidence="13 14">
    <location>
        <begin position="564"/>
        <end position="597"/>
    </location>
</feature>
<evidence type="ECO:0000313" key="17">
    <source>
        <dbReference type="Proteomes" id="UP000799772"/>
    </source>
</evidence>
<evidence type="ECO:0000256" key="5">
    <source>
        <dbReference type="ARBA" id="ARBA00022691"/>
    </source>
</evidence>
<keyword evidence="3 13" id="KW-0489">Methyltransferase</keyword>
<evidence type="ECO:0000256" key="8">
    <source>
        <dbReference type="ARBA" id="ARBA00022989"/>
    </source>
</evidence>
<evidence type="ECO:0000256" key="9">
    <source>
        <dbReference type="ARBA" id="ARBA00023098"/>
    </source>
</evidence>
<accession>A0A9P4IKQ9</accession>
<reference evidence="16" key="1">
    <citation type="journal article" date="2020" name="Stud. Mycol.">
        <title>101 Dothideomycetes genomes: a test case for predicting lifestyles and emergence of pathogens.</title>
        <authorList>
            <person name="Haridas S."/>
            <person name="Albert R."/>
            <person name="Binder M."/>
            <person name="Bloem J."/>
            <person name="Labutti K."/>
            <person name="Salamov A."/>
            <person name="Andreopoulos B."/>
            <person name="Baker S."/>
            <person name="Barry K."/>
            <person name="Bills G."/>
            <person name="Bluhm B."/>
            <person name="Cannon C."/>
            <person name="Castanera R."/>
            <person name="Culley D."/>
            <person name="Daum C."/>
            <person name="Ezra D."/>
            <person name="Gonzalez J."/>
            <person name="Henrissat B."/>
            <person name="Kuo A."/>
            <person name="Liang C."/>
            <person name="Lipzen A."/>
            <person name="Lutzoni F."/>
            <person name="Magnuson J."/>
            <person name="Mondo S."/>
            <person name="Nolan M."/>
            <person name="Ohm R."/>
            <person name="Pangilinan J."/>
            <person name="Park H.-J."/>
            <person name="Ramirez L."/>
            <person name="Alfaro M."/>
            <person name="Sun H."/>
            <person name="Tritt A."/>
            <person name="Yoshinaga Y."/>
            <person name="Zwiers L.-H."/>
            <person name="Turgeon B."/>
            <person name="Goodwin S."/>
            <person name="Spatafora J."/>
            <person name="Crous P."/>
            <person name="Grigoriev I."/>
        </authorList>
    </citation>
    <scope>NUCLEOTIDE SEQUENCE</scope>
    <source>
        <strain evidence="16">CBS 133067</strain>
    </source>
</reference>
<dbReference type="PIRSF" id="PIRSF000383">
    <property type="entry name" value="PEAMT"/>
    <property type="match status" value="1"/>
</dbReference>
<dbReference type="Gene3D" id="1.20.120.1630">
    <property type="match status" value="1"/>
</dbReference>
<proteinExistence type="inferred from homology"/>
<evidence type="ECO:0000256" key="10">
    <source>
        <dbReference type="ARBA" id="ARBA00023136"/>
    </source>
</evidence>
<sequence length="974" mass="110460">MSSTSQDATASASSGDLRARLKQQPEQPQRATTEDDARKAVEELNATDYSKDSERKESGENRTYGRTPDGTVFTVPQTHDMVSQLFSPTEPKNVSDFILIAILAFHVSMLVWIPQSVRVPVLALVYIFWRAAYNVGIGWLLHEQSHHRRLVRWAKQSRIFEDPAKGNNPHPRLYKFMKREFETKVPEDYKFDEAPLEYNTWLLFRRFVDVILLCDFVAYCTFAIACGGRPENEGFALTIARWIGGIILFLFNLWVKLDAHRVVKDFAWYWGDFFFLIDQELTFDGVFEMAPHPMYSVGYAGYYGISLMAASYKVLFISILGHAAQLTFLALVENPHIDKTYSAPPPRKRKVSDDSGMARPQSPDNSTEADGATFGESQPYSVQGLKGLMNVDIHHMIYFATGLSVGHLAVLTLLTPSTPLYQALFVINALGWRLWFSLGISYILDRQSTKKSWTRHFIKYGETSAEAWKQWKLLYHLSLSMTHASFIAAALKMYALPDDWTHGFVLLRHVLGLALVALQIWTAVSIYDSLGEFGWFFGDFFFDVPGHRLTYSGIYRFLNNPERVLGLAGLWGVALITSSTSIFFLALLSHILSLGFIQFIERPHMQRRYGETIRDQSGLSKSIRRTLPDPIKHWQGSVDRVLEETMEYVEEVIETARPKLAKGVGTIFSDTRKLFRQYPARISITRVAPELADIDPQDYKLEIEGSESGALRQMELSRGIVDADARGGKQSSNGFKALMFEYGTPIKVKWTAPKRHSKKDWVGLYMVSDNDSREITRLASNGRWIPTNKGEYDSDTAELGLLTSDMPVESDGDVEQVCGEMVFEGDKLFWTTGVLEFRYHHAGKHSVMAISLPFEIRIPRFDEDDAEIDANGMFQTAVEQALLPVVRNCFNRDPEIAPNTVEEEYGDLIMREGKWAKRVVFAVHQMFGIEFAPEVVQADGTVRKLAWRICNAKKVLAPYSMSSKQGRSTPTGSR</sequence>
<dbReference type="EMBL" id="ML978122">
    <property type="protein sequence ID" value="KAF2102944.1"/>
    <property type="molecule type" value="Genomic_DNA"/>
</dbReference>
<feature type="compositionally biased region" description="Low complexity" evidence="15">
    <location>
        <begin position="1"/>
        <end position="14"/>
    </location>
</feature>
<dbReference type="Pfam" id="PF04191">
    <property type="entry name" value="PEMT"/>
    <property type="match status" value="2"/>
</dbReference>
<dbReference type="PROSITE" id="PS51598">
    <property type="entry name" value="SAM_CHO2"/>
    <property type="match status" value="1"/>
</dbReference>
<comment type="pathway">
    <text evidence="13 14">Phospholipid metabolism; phosphatidylcholine biosynthesis.</text>
</comment>
<feature type="region of interest" description="Disordered" evidence="15">
    <location>
        <begin position="1"/>
        <end position="74"/>
    </location>
</feature>
<comment type="subcellular location">
    <subcellularLocation>
        <location evidence="1">Endomembrane system</location>
        <topology evidence="1">Multi-pass membrane protein</topology>
    </subcellularLocation>
    <subcellularLocation>
        <location evidence="13 14">Endoplasmic reticulum membrane</location>
        <topology evidence="13 14">Multi-pass membrane protein</topology>
    </subcellularLocation>
</comment>
<dbReference type="GO" id="GO:0004608">
    <property type="term" value="F:phosphatidylethanolamine N-methyltransferase activity"/>
    <property type="evidence" value="ECO:0007669"/>
    <property type="project" value="UniProtKB-UniRule"/>
</dbReference>
<evidence type="ECO:0000256" key="6">
    <source>
        <dbReference type="ARBA" id="ARBA00022692"/>
    </source>
</evidence>
<evidence type="ECO:0000256" key="7">
    <source>
        <dbReference type="ARBA" id="ARBA00022824"/>
    </source>
</evidence>
<feature type="transmembrane region" description="Helical" evidence="13 14">
    <location>
        <begin position="234"/>
        <end position="255"/>
    </location>
</feature>
<dbReference type="PANTHER" id="PTHR32138:SF0">
    <property type="entry name" value="PHOSPHATIDYLETHANOLAMINE N-METHYLTRANSFERASE"/>
    <property type="match status" value="1"/>
</dbReference>
<name>A0A9P4IKQ9_9PEZI</name>
<keyword evidence="17" id="KW-1185">Reference proteome</keyword>
<keyword evidence="8 13" id="KW-1133">Transmembrane helix</keyword>
<organism evidence="16 17">
    <name type="scientific">Rhizodiscina lignyota</name>
    <dbReference type="NCBI Taxonomy" id="1504668"/>
    <lineage>
        <taxon>Eukaryota</taxon>
        <taxon>Fungi</taxon>
        <taxon>Dikarya</taxon>
        <taxon>Ascomycota</taxon>
        <taxon>Pezizomycotina</taxon>
        <taxon>Dothideomycetes</taxon>
        <taxon>Pleosporomycetidae</taxon>
        <taxon>Aulographales</taxon>
        <taxon>Rhizodiscinaceae</taxon>
        <taxon>Rhizodiscina</taxon>
    </lineage>
</organism>
<evidence type="ECO:0000256" key="1">
    <source>
        <dbReference type="ARBA" id="ARBA00004127"/>
    </source>
</evidence>
<keyword evidence="11 13" id="KW-0594">Phospholipid biosynthesis</keyword>
<keyword evidence="4 13" id="KW-0808">Transferase</keyword>
<dbReference type="HAMAP" id="MF_03217">
    <property type="entry name" value="PEMT"/>
    <property type="match status" value="1"/>
</dbReference>
<evidence type="ECO:0000313" key="16">
    <source>
        <dbReference type="EMBL" id="KAF2102944.1"/>
    </source>
</evidence>
<feature type="transmembrane region" description="Helical" evidence="13 14">
    <location>
        <begin position="94"/>
        <end position="113"/>
    </location>
</feature>
<keyword evidence="5 13" id="KW-0949">S-adenosyl-L-methionine</keyword>
<evidence type="ECO:0000256" key="15">
    <source>
        <dbReference type="SAM" id="MobiDB-lite"/>
    </source>
</evidence>
<comment type="similarity">
    <text evidence="13 14">Belongs to the class VI-like SAM-binding methyltransferase superfamily. CHO2 family.</text>
</comment>